<name>A0A0A0JJ88_9MICO</name>
<proteinExistence type="predicted"/>
<sequence>MRSRYTAYAVGEADHVFRTWHPAARPDVIELDPAIEWLGLDVVDVAGDDTEGVVEFAAHWRSGEGVTRQSGAIRERSTFVRRAGRWFYRDGFVSES</sequence>
<dbReference type="EMBL" id="AVPK01000016">
    <property type="protein sequence ID" value="KGN36107.1"/>
    <property type="molecule type" value="Genomic_DNA"/>
</dbReference>
<dbReference type="eggNOG" id="COG3012">
    <property type="taxonomic scope" value="Bacteria"/>
</dbReference>
<keyword evidence="3" id="KW-1185">Reference proteome</keyword>
<organism evidence="2 3">
    <name type="scientific">Knoellia subterranea KCTC 19937</name>
    <dbReference type="NCBI Taxonomy" id="1385521"/>
    <lineage>
        <taxon>Bacteria</taxon>
        <taxon>Bacillati</taxon>
        <taxon>Actinomycetota</taxon>
        <taxon>Actinomycetes</taxon>
        <taxon>Micrococcales</taxon>
        <taxon>Intrasporangiaceae</taxon>
        <taxon>Knoellia</taxon>
    </lineage>
</organism>
<dbReference type="STRING" id="1385521.N803_09415"/>
<protein>
    <recommendedName>
        <fullName evidence="1">YchJ-like middle NTF2-like domain-containing protein</fullName>
    </recommendedName>
</protein>
<gene>
    <name evidence="2" type="ORF">N803_09415</name>
</gene>
<comment type="caution">
    <text evidence="2">The sequence shown here is derived from an EMBL/GenBank/DDBJ whole genome shotgun (WGS) entry which is preliminary data.</text>
</comment>
<dbReference type="Pfam" id="PF17775">
    <property type="entry name" value="YchJ_M-like"/>
    <property type="match status" value="1"/>
</dbReference>
<accession>A0A0A0JJ88</accession>
<reference evidence="2 3" key="1">
    <citation type="submission" date="2013-08" db="EMBL/GenBank/DDBJ databases">
        <title>The genome sequence of Knoellia subterranea.</title>
        <authorList>
            <person name="Zhu W."/>
            <person name="Wang G."/>
        </authorList>
    </citation>
    <scope>NUCLEOTIDE SEQUENCE [LARGE SCALE GENOMIC DNA]</scope>
    <source>
        <strain evidence="2 3">KCTC 19937</strain>
    </source>
</reference>
<dbReference type="InterPro" id="IPR032710">
    <property type="entry name" value="NTF2-like_dom_sf"/>
</dbReference>
<evidence type="ECO:0000313" key="2">
    <source>
        <dbReference type="EMBL" id="KGN36107.1"/>
    </source>
</evidence>
<evidence type="ECO:0000313" key="3">
    <source>
        <dbReference type="Proteomes" id="UP000030011"/>
    </source>
</evidence>
<dbReference type="InterPro" id="IPR048469">
    <property type="entry name" value="YchJ-like_M"/>
</dbReference>
<dbReference type="AlphaFoldDB" id="A0A0A0JJ88"/>
<feature type="domain" description="YchJ-like middle NTF2-like" evidence="1">
    <location>
        <begin position="1"/>
        <end position="91"/>
    </location>
</feature>
<dbReference type="Proteomes" id="UP000030011">
    <property type="component" value="Unassembled WGS sequence"/>
</dbReference>
<evidence type="ECO:0000259" key="1">
    <source>
        <dbReference type="Pfam" id="PF17775"/>
    </source>
</evidence>
<dbReference type="Gene3D" id="3.10.450.50">
    <property type="match status" value="1"/>
</dbReference>
<dbReference type="SUPFAM" id="SSF54427">
    <property type="entry name" value="NTF2-like"/>
    <property type="match status" value="1"/>
</dbReference>